<protein>
    <submittedName>
        <fullName evidence="2">DNA binding domain, excisionase family</fullName>
    </submittedName>
</protein>
<dbReference type="Pfam" id="PF12728">
    <property type="entry name" value="HTH_17"/>
    <property type="match status" value="1"/>
</dbReference>
<dbReference type="RefSeq" id="WP_035298833.1">
    <property type="nucleotide sequence ID" value="NZ_JADMOW010000041.1"/>
</dbReference>
<dbReference type="NCBIfam" id="TIGR01764">
    <property type="entry name" value="excise"/>
    <property type="match status" value="1"/>
</dbReference>
<name>A0A174GJ62_FLAPL</name>
<dbReference type="EMBL" id="CYZT01000125">
    <property type="protein sequence ID" value="CUO61218.1"/>
    <property type="molecule type" value="Genomic_DNA"/>
</dbReference>
<dbReference type="Proteomes" id="UP000095746">
    <property type="component" value="Unassembled WGS sequence"/>
</dbReference>
<accession>A0A174GJ62</accession>
<feature type="domain" description="Helix-turn-helix" evidence="1">
    <location>
        <begin position="8"/>
        <end position="58"/>
    </location>
</feature>
<reference evidence="2 3" key="1">
    <citation type="submission" date="2015-09" db="EMBL/GenBank/DDBJ databases">
        <authorList>
            <consortium name="Pathogen Informatics"/>
        </authorList>
    </citation>
    <scope>NUCLEOTIDE SEQUENCE [LARGE SCALE GENOMIC DNA]</scope>
    <source>
        <strain evidence="2 3">2789STDY5608854</strain>
    </source>
</reference>
<dbReference type="InterPro" id="IPR009061">
    <property type="entry name" value="DNA-bd_dom_put_sf"/>
</dbReference>
<evidence type="ECO:0000259" key="1">
    <source>
        <dbReference type="Pfam" id="PF12728"/>
    </source>
</evidence>
<evidence type="ECO:0000313" key="2">
    <source>
        <dbReference type="EMBL" id="CUO61218.1"/>
    </source>
</evidence>
<organism evidence="2 3">
    <name type="scientific">Flavonifractor plautii</name>
    <name type="common">Fusobacterium plautii</name>
    <dbReference type="NCBI Taxonomy" id="292800"/>
    <lineage>
        <taxon>Bacteria</taxon>
        <taxon>Bacillati</taxon>
        <taxon>Bacillota</taxon>
        <taxon>Clostridia</taxon>
        <taxon>Eubacteriales</taxon>
        <taxon>Oscillospiraceae</taxon>
        <taxon>Flavonifractor</taxon>
    </lineage>
</organism>
<dbReference type="AlphaFoldDB" id="A0A174GJ62"/>
<evidence type="ECO:0000313" key="3">
    <source>
        <dbReference type="Proteomes" id="UP000095746"/>
    </source>
</evidence>
<dbReference type="InterPro" id="IPR010093">
    <property type="entry name" value="SinI_DNA-bd"/>
</dbReference>
<sequence length="67" mass="7872">MENLEPRFTTEEVANRYGVKITTVHRWVREGRLTALNLGGNRYGPYVYRPSDLEEFERKTVREAVSI</sequence>
<dbReference type="InterPro" id="IPR041657">
    <property type="entry name" value="HTH_17"/>
</dbReference>
<dbReference type="Gene3D" id="1.10.1660.10">
    <property type="match status" value="1"/>
</dbReference>
<gene>
    <name evidence="2" type="ORF">ERS852411_01843</name>
</gene>
<dbReference type="SUPFAM" id="SSF46955">
    <property type="entry name" value="Putative DNA-binding domain"/>
    <property type="match status" value="1"/>
</dbReference>
<dbReference type="GO" id="GO:0003677">
    <property type="term" value="F:DNA binding"/>
    <property type="evidence" value="ECO:0007669"/>
    <property type="project" value="InterPro"/>
</dbReference>
<proteinExistence type="predicted"/>